<gene>
    <name evidence="1" type="ORF">PCOR1329_LOCUS42885</name>
</gene>
<evidence type="ECO:0000313" key="2">
    <source>
        <dbReference type="Proteomes" id="UP001189429"/>
    </source>
</evidence>
<comment type="caution">
    <text evidence="1">The sequence shown here is derived from an EMBL/GenBank/DDBJ whole genome shotgun (WGS) entry which is preliminary data.</text>
</comment>
<reference evidence="1" key="1">
    <citation type="submission" date="2023-10" db="EMBL/GenBank/DDBJ databases">
        <authorList>
            <person name="Chen Y."/>
            <person name="Shah S."/>
            <person name="Dougan E. K."/>
            <person name="Thang M."/>
            <person name="Chan C."/>
        </authorList>
    </citation>
    <scope>NUCLEOTIDE SEQUENCE [LARGE SCALE GENOMIC DNA]</scope>
</reference>
<evidence type="ECO:0000313" key="1">
    <source>
        <dbReference type="EMBL" id="CAK0850476.1"/>
    </source>
</evidence>
<accession>A0ABN9TWK2</accession>
<protein>
    <submittedName>
        <fullName evidence="1">Uncharacterized protein</fullName>
    </submittedName>
</protein>
<dbReference type="EMBL" id="CAUYUJ010015155">
    <property type="protein sequence ID" value="CAK0850476.1"/>
    <property type="molecule type" value="Genomic_DNA"/>
</dbReference>
<name>A0ABN9TWK2_9DINO</name>
<organism evidence="1 2">
    <name type="scientific">Prorocentrum cordatum</name>
    <dbReference type="NCBI Taxonomy" id="2364126"/>
    <lineage>
        <taxon>Eukaryota</taxon>
        <taxon>Sar</taxon>
        <taxon>Alveolata</taxon>
        <taxon>Dinophyceae</taxon>
        <taxon>Prorocentrales</taxon>
        <taxon>Prorocentraceae</taxon>
        <taxon>Prorocentrum</taxon>
    </lineage>
</organism>
<keyword evidence="2" id="KW-1185">Reference proteome</keyword>
<proteinExistence type="predicted"/>
<dbReference type="Proteomes" id="UP001189429">
    <property type="component" value="Unassembled WGS sequence"/>
</dbReference>
<sequence>MSSSSSRMPCVLHPNKSRFPLHPLWNRLCIGHGSYHFALILDKAAFRSKSTWPTCSVALASVTTRSGLVKRPASYILTAIPFKTASPQTLESTKIFASSSNLPFKVKYS</sequence>